<keyword evidence="6 9" id="KW-0143">Chaperone</keyword>
<dbReference type="CDD" id="cd19499">
    <property type="entry name" value="RecA-like_ClpB_Hsp104-like"/>
    <property type="match status" value="1"/>
</dbReference>
<dbReference type="GO" id="GO:0005737">
    <property type="term" value="C:cytoplasm"/>
    <property type="evidence" value="ECO:0007669"/>
    <property type="project" value="UniProtKB-SubCell"/>
</dbReference>
<dbReference type="InterPro" id="IPR050130">
    <property type="entry name" value="ClpA_ClpB"/>
</dbReference>
<dbReference type="SUPFAM" id="SSF52540">
    <property type="entry name" value="P-loop containing nucleoside triphosphate hydrolases"/>
    <property type="match status" value="2"/>
</dbReference>
<dbReference type="PROSITE" id="PS00870">
    <property type="entry name" value="CLPAB_1"/>
    <property type="match status" value="1"/>
</dbReference>
<dbReference type="EMBL" id="MHQT01000020">
    <property type="protein sequence ID" value="OHA09623.1"/>
    <property type="molecule type" value="Genomic_DNA"/>
</dbReference>
<dbReference type="GO" id="GO:0034605">
    <property type="term" value="P:cellular response to heat"/>
    <property type="evidence" value="ECO:0007669"/>
    <property type="project" value="TreeGrafter"/>
</dbReference>
<evidence type="ECO:0000256" key="5">
    <source>
        <dbReference type="ARBA" id="ARBA00023054"/>
    </source>
</evidence>
<dbReference type="Pfam" id="PF10431">
    <property type="entry name" value="ClpB_D2-small"/>
    <property type="match status" value="1"/>
</dbReference>
<dbReference type="Pfam" id="PF17871">
    <property type="entry name" value="AAA_lid_9"/>
    <property type="match status" value="1"/>
</dbReference>
<dbReference type="PANTHER" id="PTHR11638:SF18">
    <property type="entry name" value="HEAT SHOCK PROTEIN 104"/>
    <property type="match status" value="1"/>
</dbReference>
<keyword evidence="9" id="KW-0963">Cytoplasm</keyword>
<dbReference type="InterPro" id="IPR001270">
    <property type="entry name" value="ClpA/B"/>
</dbReference>
<keyword evidence="9" id="KW-0346">Stress response</keyword>
<dbReference type="Gene3D" id="1.10.8.60">
    <property type="match status" value="1"/>
</dbReference>
<keyword evidence="5" id="KW-0175">Coiled coil</keyword>
<protein>
    <recommendedName>
        <fullName evidence="9">Chaperone protein ClpB</fullName>
    </recommendedName>
</protein>
<dbReference type="PRINTS" id="PR00300">
    <property type="entry name" value="CLPPROTEASEA"/>
</dbReference>
<evidence type="ECO:0000256" key="3">
    <source>
        <dbReference type="ARBA" id="ARBA00022741"/>
    </source>
</evidence>
<dbReference type="Pfam" id="PF07724">
    <property type="entry name" value="AAA_2"/>
    <property type="match status" value="1"/>
</dbReference>
<dbReference type="PANTHER" id="PTHR11638">
    <property type="entry name" value="ATP-DEPENDENT CLP PROTEASE"/>
    <property type="match status" value="1"/>
</dbReference>
<dbReference type="GO" id="GO:0005524">
    <property type="term" value="F:ATP binding"/>
    <property type="evidence" value="ECO:0007669"/>
    <property type="project" value="UniProtKB-UniRule"/>
</dbReference>
<dbReference type="FunFam" id="3.40.50.300:FF:000025">
    <property type="entry name" value="ATP-dependent Clp protease subunit"/>
    <property type="match status" value="1"/>
</dbReference>
<accession>A0A1G2LDB9</accession>
<feature type="domain" description="Clp R" evidence="11">
    <location>
        <begin position="4"/>
        <end position="149"/>
    </location>
</feature>
<evidence type="ECO:0000256" key="4">
    <source>
        <dbReference type="ARBA" id="ARBA00022840"/>
    </source>
</evidence>
<dbReference type="InterPro" id="IPR041546">
    <property type="entry name" value="ClpA/ClpB_AAA_lid"/>
</dbReference>
<dbReference type="NCBIfam" id="TIGR03346">
    <property type="entry name" value="chaperone_ClpB"/>
    <property type="match status" value="1"/>
</dbReference>
<dbReference type="SUPFAM" id="SSF81923">
    <property type="entry name" value="Double Clp-N motif"/>
    <property type="match status" value="1"/>
</dbReference>
<dbReference type="Pfam" id="PF00004">
    <property type="entry name" value="AAA"/>
    <property type="match status" value="1"/>
</dbReference>
<comment type="subunit">
    <text evidence="7">Homohexamer. The oligomerization is ATP-dependent.</text>
</comment>
<dbReference type="FunFam" id="3.40.50.300:FF:000120">
    <property type="entry name" value="ATP-dependent chaperone ClpB"/>
    <property type="match status" value="1"/>
</dbReference>
<dbReference type="InterPro" id="IPR019489">
    <property type="entry name" value="Clp_ATPase_C"/>
</dbReference>
<sequence length="904" mass="101572">MTPFNNFTIKAQEALKRAHDLAIERSHQQITPAHILAALVLQEDGTVDEVLDRLGQDVAALSERLLGMLDRQPRVSGGGGIASLYLSQDLGRVMEQAHREATQLKDEFISVEHLLLALTAVPSAAKDILTEIAVTHDAVVKILQELRGSQRITDPEPEAKFNVLEKYARNLTKMAREEKLDPVIGRDNEIRRVMQVLSRRTKNNPVLIGEAGVGKTAIVEGLAERIVAGDVPDSLKDREVICLDLGSLVAGTKYRGEFEDRLKAILKELERQQGKYVIFIDELHTIVGAGAAEGAIDASNMLKPALARGELRAIGATTLREYHKHIEKDPALARRFQPVYVEEPTVEEAVSILRGLKHRYELHHGIRISDAAINAAVQLSSRYIADRFLPDKAVDLMDEAASSLRLEIDSMPKDLENIRRELMGLEIERQSLKGEPRDGAANAGATPQTPEPKDRLAALTKKIDALKAKAKKFEARWQNEKDLITAMRNLKKQLADYRQESDIREREGNFERVAELRYGVIPSAERDLHVAEEKLQKIQRERKMLKEEVTEEDIAGVVARWTGIPVTRMLESETDKLMRLEEVLRGRVVGQDEAIEKVAHAVRRSRAGIQDEDRPIASFMFLGPTGVGKTELARALAEFLFNDEKSLIRVDMSEFMERHTVARFIGSPPGYVGYEEGGQLTEKIKHRPYSIVLFDEIEKAHPDVFNVLLQILDNGRLTDAKGRVVNFKNTIIIMTSNVGSEFLQEMARIGFATETEAGRDREETDLRDKIKKALEHSFRPEFLNRIDEIIIFNSLSRAILERIVAIQLDRMRARTLRKGIELSFAPELCAFLVDKGFDPHYGARPLKRAIQTHLLNALAQEVIAGRIREGDRIMVTVKDGAVVFPKPEKSGRAVKEREKVTIAK</sequence>
<evidence type="ECO:0000313" key="13">
    <source>
        <dbReference type="Proteomes" id="UP000178977"/>
    </source>
</evidence>
<dbReference type="InterPro" id="IPR018368">
    <property type="entry name" value="ClpA/B_CS1"/>
</dbReference>
<dbReference type="SMART" id="SM00382">
    <property type="entry name" value="AAA"/>
    <property type="match status" value="2"/>
</dbReference>
<dbReference type="GO" id="GO:0042026">
    <property type="term" value="P:protein refolding"/>
    <property type="evidence" value="ECO:0007669"/>
    <property type="project" value="UniProtKB-UniRule"/>
</dbReference>
<evidence type="ECO:0000256" key="1">
    <source>
        <dbReference type="ARBA" id="ARBA00008675"/>
    </source>
</evidence>
<evidence type="ECO:0000256" key="8">
    <source>
        <dbReference type="PROSITE-ProRule" id="PRU01251"/>
    </source>
</evidence>
<evidence type="ECO:0000256" key="6">
    <source>
        <dbReference type="ARBA" id="ARBA00023186"/>
    </source>
</evidence>
<keyword evidence="4 9" id="KW-0067">ATP-binding</keyword>
<comment type="similarity">
    <text evidence="1 9">Belongs to the ClpA/ClpB family.</text>
</comment>
<evidence type="ECO:0000313" key="12">
    <source>
        <dbReference type="EMBL" id="OHA09623.1"/>
    </source>
</evidence>
<proteinExistence type="inferred from homology"/>
<comment type="caution">
    <text evidence="12">The sequence shown here is derived from an EMBL/GenBank/DDBJ whole genome shotgun (WGS) entry which is preliminary data.</text>
</comment>
<dbReference type="GO" id="GO:0016887">
    <property type="term" value="F:ATP hydrolysis activity"/>
    <property type="evidence" value="ECO:0007669"/>
    <property type="project" value="InterPro"/>
</dbReference>
<dbReference type="InterPro" id="IPR017730">
    <property type="entry name" value="Chaperonin_ClpB"/>
</dbReference>
<dbReference type="InterPro" id="IPR003593">
    <property type="entry name" value="AAA+_ATPase"/>
</dbReference>
<evidence type="ECO:0000256" key="10">
    <source>
        <dbReference type="SAM" id="MobiDB-lite"/>
    </source>
</evidence>
<dbReference type="Gene3D" id="1.10.1780.10">
    <property type="entry name" value="Clp, N-terminal domain"/>
    <property type="match status" value="1"/>
</dbReference>
<dbReference type="InterPro" id="IPR003959">
    <property type="entry name" value="ATPase_AAA_core"/>
</dbReference>
<evidence type="ECO:0000256" key="2">
    <source>
        <dbReference type="ARBA" id="ARBA00022737"/>
    </source>
</evidence>
<keyword evidence="2 8" id="KW-0677">Repeat</keyword>
<dbReference type="SMART" id="SM01086">
    <property type="entry name" value="ClpB_D2-small"/>
    <property type="match status" value="1"/>
</dbReference>
<comment type="subcellular location">
    <subcellularLocation>
        <location evidence="9">Cytoplasm</location>
    </subcellularLocation>
</comment>
<reference evidence="12 13" key="1">
    <citation type="journal article" date="2016" name="Nat. Commun.">
        <title>Thousands of microbial genomes shed light on interconnected biogeochemical processes in an aquifer system.</title>
        <authorList>
            <person name="Anantharaman K."/>
            <person name="Brown C.T."/>
            <person name="Hug L.A."/>
            <person name="Sharon I."/>
            <person name="Castelle C.J."/>
            <person name="Probst A.J."/>
            <person name="Thomas B.C."/>
            <person name="Singh A."/>
            <person name="Wilkins M.J."/>
            <person name="Karaoz U."/>
            <person name="Brodie E.L."/>
            <person name="Williams K.H."/>
            <person name="Hubbard S.S."/>
            <person name="Banfield J.F."/>
        </authorList>
    </citation>
    <scope>NUCLEOTIDE SEQUENCE [LARGE SCALE GENOMIC DNA]</scope>
</reference>
<comment type="subunit">
    <text evidence="9">Homohexamer; The oligomerization is ATP-dependent.</text>
</comment>
<dbReference type="InterPro" id="IPR027417">
    <property type="entry name" value="P-loop_NTPase"/>
</dbReference>
<evidence type="ECO:0000256" key="9">
    <source>
        <dbReference type="RuleBase" id="RU362034"/>
    </source>
</evidence>
<gene>
    <name evidence="9" type="primary">clpB</name>
    <name evidence="12" type="ORF">A3A44_02340</name>
</gene>
<dbReference type="CDD" id="cd00009">
    <property type="entry name" value="AAA"/>
    <property type="match status" value="1"/>
</dbReference>
<dbReference type="Proteomes" id="UP000178977">
    <property type="component" value="Unassembled WGS sequence"/>
</dbReference>
<dbReference type="Pfam" id="PF02861">
    <property type="entry name" value="Clp_N"/>
    <property type="match status" value="1"/>
</dbReference>
<keyword evidence="3 9" id="KW-0547">Nucleotide-binding</keyword>
<feature type="region of interest" description="Disordered" evidence="10">
    <location>
        <begin position="431"/>
        <end position="454"/>
    </location>
</feature>
<dbReference type="PROSITE" id="PS51903">
    <property type="entry name" value="CLP_R"/>
    <property type="match status" value="1"/>
</dbReference>
<dbReference type="InterPro" id="IPR004176">
    <property type="entry name" value="Clp_R_N"/>
</dbReference>
<comment type="function">
    <text evidence="9">Part of a stress-induced multi-chaperone system, it is involved in the recovery of the cell from heat-induced damage, in cooperation with DnaK, DnaJ and GrpE.</text>
</comment>
<name>A0A1G2LDB9_9BACT</name>
<dbReference type="InterPro" id="IPR036628">
    <property type="entry name" value="Clp_N_dom_sf"/>
</dbReference>
<evidence type="ECO:0000259" key="11">
    <source>
        <dbReference type="PROSITE" id="PS51903"/>
    </source>
</evidence>
<dbReference type="STRING" id="1802281.A3A44_02340"/>
<dbReference type="Gene3D" id="3.40.50.300">
    <property type="entry name" value="P-loop containing nucleotide triphosphate hydrolases"/>
    <property type="match status" value="3"/>
</dbReference>
<dbReference type="FunFam" id="3.40.50.300:FF:000010">
    <property type="entry name" value="Chaperone clpB 1, putative"/>
    <property type="match status" value="1"/>
</dbReference>
<evidence type="ECO:0000256" key="7">
    <source>
        <dbReference type="ARBA" id="ARBA00026057"/>
    </source>
</evidence>
<dbReference type="AlphaFoldDB" id="A0A1G2LDB9"/>
<organism evidence="12 13">
    <name type="scientific">Candidatus Sungbacteria bacterium RIFCSPLOWO2_01_FULL_60_25</name>
    <dbReference type="NCBI Taxonomy" id="1802281"/>
    <lineage>
        <taxon>Bacteria</taxon>
        <taxon>Candidatus Sungiibacteriota</taxon>
    </lineage>
</organism>